<dbReference type="GO" id="GO:0097320">
    <property type="term" value="P:plasma membrane tubulation"/>
    <property type="evidence" value="ECO:0007669"/>
    <property type="project" value="TreeGrafter"/>
</dbReference>
<keyword evidence="3 11" id="KW-0728">SH3 domain</keyword>
<sequence length="463" mass="53788">MFGRGFYSCCQIPAHTHTHTHTHSVTHSHTFKHTLSHTHTLTHSLTHTLPLWCVGVGGGWSVFRDWGSSMSEPEPQEDPSRSFWMPGNYVATVQRTPNCFQVCEDVVACFKDRARVERHYAQQLKEWSSKWKSIIDNRPLYGSLMRAFQSFFSSAERLSVLHSSISRSLVEEDGERIHIWQKEAFKRKMFIGFRESHDFETAFARAQKPWVKKLNKLDKAQREYNKACEREQSALDKERQAKNNPGVNELTLTKIQQNRERAAQERDKARDRYEKVLDDVTGYAPRYMEEMESVFDQSQEQERKRISFLKQTFLSIHRHLDVTNNDSIKAVYSELHHTLMSICEQDDLRWWRNNHGPGMTTDWPSLQEWVPPVRKKKPGKKPKPVTVDTKAVMIGGVRVKALYDYVGEEADELSFKAGEEFLKVEDEDEQGWCRGVKEGGVEGFYPANYAHVVQGHHQDAQET</sequence>
<dbReference type="GO" id="GO:0007010">
    <property type="term" value="P:cytoskeleton organization"/>
    <property type="evidence" value="ECO:0007669"/>
    <property type="project" value="TreeGrafter"/>
</dbReference>
<dbReference type="SUPFAM" id="SSF103657">
    <property type="entry name" value="BAR/IMD domain-like"/>
    <property type="match status" value="1"/>
</dbReference>
<keyword evidence="16" id="KW-0808">Transferase</keyword>
<dbReference type="InterPro" id="IPR036028">
    <property type="entry name" value="SH3-like_dom_sf"/>
</dbReference>
<keyword evidence="5" id="KW-0963">Cytoplasm</keyword>
<keyword evidence="4" id="KW-1003">Cell membrane</keyword>
<feature type="domain" description="SH3" evidence="14">
    <location>
        <begin position="394"/>
        <end position="455"/>
    </location>
</feature>
<evidence type="ECO:0000256" key="5">
    <source>
        <dbReference type="ARBA" id="ARBA00022490"/>
    </source>
</evidence>
<evidence type="ECO:0000256" key="4">
    <source>
        <dbReference type="ARBA" id="ARBA00022475"/>
    </source>
</evidence>
<evidence type="ECO:0000256" key="10">
    <source>
        <dbReference type="ARBA" id="ARBA00064966"/>
    </source>
</evidence>
<accession>A0A8T2M4C8</accession>
<dbReference type="Proteomes" id="UP000752171">
    <property type="component" value="Unassembled WGS sequence"/>
</dbReference>
<evidence type="ECO:0000256" key="13">
    <source>
        <dbReference type="SAM" id="Coils"/>
    </source>
</evidence>
<dbReference type="InterPro" id="IPR001452">
    <property type="entry name" value="SH3_domain"/>
</dbReference>
<comment type="function">
    <text evidence="9">Plays a role in endocytosis and regulates internalization of plasma membrane proteins. Overexpression impairs internalization of SLC2A1/GLUT1 and TRPV4 and increases the levels of SLC2A1/GLUT1 and TRPV4 at the cell membrane. Inhibits the TRPV4 calcium channel activity.</text>
</comment>
<dbReference type="GO" id="GO:0016301">
    <property type="term" value="F:kinase activity"/>
    <property type="evidence" value="ECO:0007669"/>
    <property type="project" value="UniProtKB-KW"/>
</dbReference>
<comment type="subcellular location">
    <subcellularLocation>
        <location evidence="1">Cell membrane</location>
        <topology evidence="1">Peripheral membrane protein</topology>
        <orientation evidence="1">Cytoplasmic side</orientation>
    </subcellularLocation>
    <subcellularLocation>
        <location evidence="2">Cytoplasm</location>
    </subcellularLocation>
</comment>
<dbReference type="CDD" id="cd07655">
    <property type="entry name" value="F-BAR_PACSIN"/>
    <property type="match status" value="1"/>
</dbReference>
<dbReference type="GO" id="GO:0005543">
    <property type="term" value="F:phospholipid binding"/>
    <property type="evidence" value="ECO:0007669"/>
    <property type="project" value="TreeGrafter"/>
</dbReference>
<dbReference type="OrthoDB" id="10255128at2759"/>
<comment type="subunit">
    <text evidence="10">Homodimer. May form heterooligomers with other PACSINs. Interacts (via SH3 domain) with DNM1, SYNJ1 and WASL. Interacts with TRPV4.</text>
</comment>
<dbReference type="EMBL" id="JAICCE010000006">
    <property type="protein sequence ID" value="KAG9276852.1"/>
    <property type="molecule type" value="Genomic_DNA"/>
</dbReference>
<dbReference type="PROSITE" id="PS51741">
    <property type="entry name" value="F_BAR"/>
    <property type="match status" value="1"/>
</dbReference>
<dbReference type="SUPFAM" id="SSF50044">
    <property type="entry name" value="SH3-domain"/>
    <property type="match status" value="1"/>
</dbReference>
<dbReference type="PRINTS" id="PR00452">
    <property type="entry name" value="SH3DOMAIN"/>
</dbReference>
<keyword evidence="6" id="KW-0597">Phosphoprotein</keyword>
<dbReference type="FunFam" id="1.20.1270.60:FF:000009">
    <property type="entry name" value="Protein kinase C and casein kinase substrate in neurons 2"/>
    <property type="match status" value="1"/>
</dbReference>
<evidence type="ECO:0000256" key="11">
    <source>
        <dbReference type="PROSITE-ProRule" id="PRU00192"/>
    </source>
</evidence>
<evidence type="ECO:0000259" key="14">
    <source>
        <dbReference type="PROSITE" id="PS50002"/>
    </source>
</evidence>
<dbReference type="PANTHER" id="PTHR23065">
    <property type="entry name" value="PROLINE-SERINE-THREONINE PHOSPHATASE INTERACTING PROTEIN 1"/>
    <property type="match status" value="1"/>
</dbReference>
<dbReference type="InterPro" id="IPR031160">
    <property type="entry name" value="F_BAR_dom"/>
</dbReference>
<protein>
    <submittedName>
        <fullName evidence="16">Protein kinase C and casein kinase substrate in neurons protein 2-like</fullName>
    </submittedName>
</protein>
<dbReference type="SMART" id="SM00055">
    <property type="entry name" value="FCH"/>
    <property type="match status" value="1"/>
</dbReference>
<dbReference type="InterPro" id="IPR001060">
    <property type="entry name" value="FCH_dom"/>
</dbReference>
<evidence type="ECO:0000256" key="6">
    <source>
        <dbReference type="ARBA" id="ARBA00022553"/>
    </source>
</evidence>
<organism evidence="16 17">
    <name type="scientific">Astyanax mexicanus</name>
    <name type="common">Blind cave fish</name>
    <name type="synonym">Astyanax fasciatus mexicanus</name>
    <dbReference type="NCBI Taxonomy" id="7994"/>
    <lineage>
        <taxon>Eukaryota</taxon>
        <taxon>Metazoa</taxon>
        <taxon>Chordata</taxon>
        <taxon>Craniata</taxon>
        <taxon>Vertebrata</taxon>
        <taxon>Euteleostomi</taxon>
        <taxon>Actinopterygii</taxon>
        <taxon>Neopterygii</taxon>
        <taxon>Teleostei</taxon>
        <taxon>Ostariophysi</taxon>
        <taxon>Characiformes</taxon>
        <taxon>Characoidei</taxon>
        <taxon>Acestrorhamphidae</taxon>
        <taxon>Acestrorhamphinae</taxon>
        <taxon>Astyanax</taxon>
    </lineage>
</organism>
<dbReference type="Pfam" id="PF00018">
    <property type="entry name" value="SH3_1"/>
    <property type="match status" value="1"/>
</dbReference>
<dbReference type="SMART" id="SM00326">
    <property type="entry name" value="SH3"/>
    <property type="match status" value="1"/>
</dbReference>
<dbReference type="AlphaFoldDB" id="A0A8T2M4C8"/>
<proteinExistence type="predicted"/>
<keyword evidence="8" id="KW-0472">Membrane</keyword>
<feature type="domain" description="F-BAR" evidence="15">
    <location>
        <begin position="77"/>
        <end position="347"/>
    </location>
</feature>
<dbReference type="Gene3D" id="1.20.1270.60">
    <property type="entry name" value="Arfaptin homology (AH) domain/BAR domain"/>
    <property type="match status" value="1"/>
</dbReference>
<dbReference type="PANTHER" id="PTHR23065:SF50">
    <property type="entry name" value="PROTEIN KINASE C AND CASEIN KINASE SUBSTRATE IN NEURONS 2 PROTEIN"/>
    <property type="match status" value="1"/>
</dbReference>
<evidence type="ECO:0000256" key="3">
    <source>
        <dbReference type="ARBA" id="ARBA00022443"/>
    </source>
</evidence>
<dbReference type="Gene3D" id="2.30.30.40">
    <property type="entry name" value="SH3 Domains"/>
    <property type="match status" value="1"/>
</dbReference>
<evidence type="ECO:0000256" key="9">
    <source>
        <dbReference type="ARBA" id="ARBA00055545"/>
    </source>
</evidence>
<dbReference type="FunFam" id="2.30.30.40:FF:000014">
    <property type="entry name" value="Kinase C and casein kinase substrate in neurons protein"/>
    <property type="match status" value="1"/>
</dbReference>
<dbReference type="GO" id="GO:0005886">
    <property type="term" value="C:plasma membrane"/>
    <property type="evidence" value="ECO:0007669"/>
    <property type="project" value="UniProtKB-SubCell"/>
</dbReference>
<feature type="coiled-coil region" evidence="13">
    <location>
        <begin position="217"/>
        <end position="279"/>
    </location>
</feature>
<dbReference type="PROSITE" id="PS50002">
    <property type="entry name" value="SH3"/>
    <property type="match status" value="1"/>
</dbReference>
<dbReference type="GO" id="GO:0030100">
    <property type="term" value="P:regulation of endocytosis"/>
    <property type="evidence" value="ECO:0007669"/>
    <property type="project" value="TreeGrafter"/>
</dbReference>
<evidence type="ECO:0000313" key="16">
    <source>
        <dbReference type="EMBL" id="KAG9276852.1"/>
    </source>
</evidence>
<comment type="caution">
    <text evidence="16">The sequence shown here is derived from an EMBL/GenBank/DDBJ whole genome shotgun (WGS) entry which is preliminary data.</text>
</comment>
<dbReference type="InterPro" id="IPR027267">
    <property type="entry name" value="AH/BAR_dom_sf"/>
</dbReference>
<evidence type="ECO:0000256" key="8">
    <source>
        <dbReference type="ARBA" id="ARBA00023136"/>
    </source>
</evidence>
<evidence type="ECO:0000256" key="7">
    <source>
        <dbReference type="ARBA" id="ARBA00023054"/>
    </source>
</evidence>
<keyword evidence="7 12" id="KW-0175">Coiled coil</keyword>
<evidence type="ECO:0000256" key="2">
    <source>
        <dbReference type="ARBA" id="ARBA00004496"/>
    </source>
</evidence>
<keyword evidence="16" id="KW-0418">Kinase</keyword>
<dbReference type="Pfam" id="PF00611">
    <property type="entry name" value="FCH"/>
    <property type="match status" value="1"/>
</dbReference>
<reference evidence="16 17" key="1">
    <citation type="submission" date="2021-07" db="EMBL/GenBank/DDBJ databases">
        <authorList>
            <person name="Imarazene B."/>
            <person name="Zahm M."/>
            <person name="Klopp C."/>
            <person name="Cabau C."/>
            <person name="Beille S."/>
            <person name="Jouanno E."/>
            <person name="Castinel A."/>
            <person name="Lluch J."/>
            <person name="Gil L."/>
            <person name="Kuchtly C."/>
            <person name="Lopez Roques C."/>
            <person name="Donnadieu C."/>
            <person name="Parrinello H."/>
            <person name="Journot L."/>
            <person name="Du K."/>
            <person name="Schartl M."/>
            <person name="Retaux S."/>
            <person name="Guiguen Y."/>
        </authorList>
    </citation>
    <scope>NUCLEOTIDE SEQUENCE [LARGE SCALE GENOMIC DNA]</scope>
    <source>
        <strain evidence="16">Pach_M1</strain>
        <tissue evidence="16">Testis</tissue>
    </source>
</reference>
<evidence type="ECO:0000256" key="12">
    <source>
        <dbReference type="PROSITE-ProRule" id="PRU01077"/>
    </source>
</evidence>
<evidence type="ECO:0000256" key="1">
    <source>
        <dbReference type="ARBA" id="ARBA00004413"/>
    </source>
</evidence>
<gene>
    <name evidence="16" type="primary">PACSIN3</name>
    <name evidence="16" type="ORF">AMEX_G9216</name>
</gene>
<evidence type="ECO:0000313" key="17">
    <source>
        <dbReference type="Proteomes" id="UP000752171"/>
    </source>
</evidence>
<evidence type="ECO:0000259" key="15">
    <source>
        <dbReference type="PROSITE" id="PS51741"/>
    </source>
</evidence>
<dbReference type="GO" id="GO:0005768">
    <property type="term" value="C:endosome"/>
    <property type="evidence" value="ECO:0007669"/>
    <property type="project" value="TreeGrafter"/>
</dbReference>
<name>A0A8T2M4C8_ASTMX</name>